<dbReference type="InterPro" id="IPR051804">
    <property type="entry name" value="Carb_Metab_Reg_Kinase/Isom"/>
</dbReference>
<dbReference type="CDD" id="cd07010">
    <property type="entry name" value="cupin_PMI_type_I_N_bac"/>
    <property type="match status" value="1"/>
</dbReference>
<dbReference type="InterPro" id="IPR014710">
    <property type="entry name" value="RmlC-like_jellyroll"/>
</dbReference>
<gene>
    <name evidence="5" type="ORF">AVDCRST_MAG80-164</name>
</gene>
<dbReference type="GO" id="GO:0005975">
    <property type="term" value="P:carbohydrate metabolic process"/>
    <property type="evidence" value="ECO:0007669"/>
    <property type="project" value="InterPro"/>
</dbReference>
<feature type="binding site" evidence="3">
    <location>
        <position position="119"/>
    </location>
    <ligand>
        <name>Zn(2+)</name>
        <dbReference type="ChEBI" id="CHEBI:29105"/>
    </ligand>
</feature>
<comment type="cofactor">
    <cofactor evidence="3">
        <name>Zn(2+)</name>
        <dbReference type="ChEBI" id="CHEBI:29105"/>
    </cofactor>
    <text evidence="3">Binds 1 zinc ion per subunit.</text>
</comment>
<dbReference type="PANTHER" id="PTHR42742:SF3">
    <property type="entry name" value="FRUCTOKINASE"/>
    <property type="match status" value="1"/>
</dbReference>
<evidence type="ECO:0000256" key="2">
    <source>
        <dbReference type="ARBA" id="ARBA00022833"/>
    </source>
</evidence>
<dbReference type="GO" id="GO:0004476">
    <property type="term" value="F:mannose-6-phosphate isomerase activity"/>
    <property type="evidence" value="ECO:0007669"/>
    <property type="project" value="UniProtKB-EC"/>
</dbReference>
<dbReference type="InterPro" id="IPR011051">
    <property type="entry name" value="RmlC_Cupin_sf"/>
</dbReference>
<reference evidence="5" key="1">
    <citation type="submission" date="2020-02" db="EMBL/GenBank/DDBJ databases">
        <authorList>
            <person name="Meier V. D."/>
        </authorList>
    </citation>
    <scope>NUCLEOTIDE SEQUENCE</scope>
    <source>
        <strain evidence="5">AVDCRST_MAG80</strain>
    </source>
</reference>
<proteinExistence type="predicted"/>
<sequence>METYPIKLTYHVRAYAFGERLIPEMLGKEDVPEGIVAETWEISDYRETTGKVTNGPYAGRTLHDLVAEYPDELVGEGWRGPHFPLLEKFIDASHMLPVHLHADDETARTKHGEPHGKTEAWHILWAAEGATILAGVKEGLGRGELYEAFRAEDHGAVMPRHTIRTGDTIYVPGGVIHAFGPDTLVFEVQQTSDLGQFVTPDDLYGNPLDKETWEANIDAALDELRTDYRPRPNPGLALENGRAAANRRILCCAGPYFALERWIFMEPHTELSHPERCLTLSNVGDPARIEYAGGTETLESGESCILPAAIGETRIVPDGEGSEVSLIVCYVPDLERDVVAPLREAGYSDEEIRDLGEIDV</sequence>
<evidence type="ECO:0000313" key="5">
    <source>
        <dbReference type="EMBL" id="CAA9424577.1"/>
    </source>
</evidence>
<feature type="domain" description="Phosphomannose isomerase type I catalytic" evidence="4">
    <location>
        <begin position="8"/>
        <end position="111"/>
    </location>
</feature>
<protein>
    <submittedName>
        <fullName evidence="5">Mannose-6-phosphate isomerase</fullName>
        <ecNumber evidence="5">5.3.1.8</ecNumber>
    </submittedName>
</protein>
<name>A0A6J4PX99_9ACTN</name>
<dbReference type="PANTHER" id="PTHR42742">
    <property type="entry name" value="TRANSCRIPTIONAL REPRESSOR MPRA"/>
    <property type="match status" value="1"/>
</dbReference>
<keyword evidence="5" id="KW-0413">Isomerase</keyword>
<dbReference type="AlphaFoldDB" id="A0A6J4PX99"/>
<evidence type="ECO:0000256" key="3">
    <source>
        <dbReference type="PIRSR" id="PIRSR036894-1"/>
    </source>
</evidence>
<evidence type="ECO:0000259" key="4">
    <source>
        <dbReference type="Pfam" id="PF20511"/>
    </source>
</evidence>
<dbReference type="InterPro" id="IPR046457">
    <property type="entry name" value="PMI_typeI_cat"/>
</dbReference>
<dbReference type="SUPFAM" id="SSF51182">
    <property type="entry name" value="RmlC-like cupins"/>
    <property type="match status" value="1"/>
</dbReference>
<dbReference type="EMBL" id="CADCVC010000014">
    <property type="protein sequence ID" value="CAA9424577.1"/>
    <property type="molecule type" value="Genomic_DNA"/>
</dbReference>
<dbReference type="InterPro" id="IPR014628">
    <property type="entry name" value="Man6P_isomerase_Firm_short"/>
</dbReference>
<organism evidence="5">
    <name type="scientific">uncultured Rubrobacteraceae bacterium</name>
    <dbReference type="NCBI Taxonomy" id="349277"/>
    <lineage>
        <taxon>Bacteria</taxon>
        <taxon>Bacillati</taxon>
        <taxon>Actinomycetota</taxon>
        <taxon>Rubrobacteria</taxon>
        <taxon>Rubrobacterales</taxon>
        <taxon>Rubrobacteraceae</taxon>
        <taxon>environmental samples</taxon>
    </lineage>
</organism>
<dbReference type="GO" id="GO:0008270">
    <property type="term" value="F:zinc ion binding"/>
    <property type="evidence" value="ECO:0007669"/>
    <property type="project" value="InterPro"/>
</dbReference>
<keyword evidence="2 3" id="KW-0862">Zinc</keyword>
<feature type="binding site" evidence="3">
    <location>
        <position position="177"/>
    </location>
    <ligand>
        <name>Zn(2+)</name>
        <dbReference type="ChEBI" id="CHEBI:29105"/>
    </ligand>
</feature>
<keyword evidence="1 3" id="KW-0479">Metal-binding</keyword>
<evidence type="ECO:0000256" key="1">
    <source>
        <dbReference type="ARBA" id="ARBA00022723"/>
    </source>
</evidence>
<dbReference type="PIRSF" id="PIRSF036894">
    <property type="entry name" value="PMI_Firm_short"/>
    <property type="match status" value="1"/>
</dbReference>
<dbReference type="EC" id="5.3.1.8" evidence="5"/>
<dbReference type="Gene3D" id="2.60.120.10">
    <property type="entry name" value="Jelly Rolls"/>
    <property type="match status" value="2"/>
</dbReference>
<feature type="binding site" evidence="3">
    <location>
        <position position="101"/>
    </location>
    <ligand>
        <name>Zn(2+)</name>
        <dbReference type="ChEBI" id="CHEBI:29105"/>
    </ligand>
</feature>
<accession>A0A6J4PX99</accession>
<dbReference type="Pfam" id="PF20511">
    <property type="entry name" value="PMI_typeI_cat"/>
    <property type="match status" value="1"/>
</dbReference>